<feature type="domain" description="Palmitoyltransferase DHHC" evidence="9">
    <location>
        <begin position="68"/>
        <end position="186"/>
    </location>
</feature>
<comment type="subcellular location">
    <subcellularLocation>
        <location evidence="1">Membrane</location>
        <topology evidence="1">Multi-pass membrane protein</topology>
    </subcellularLocation>
</comment>
<dbReference type="OrthoDB" id="5226086at2759"/>
<evidence type="ECO:0000256" key="1">
    <source>
        <dbReference type="ARBA" id="ARBA00004141"/>
    </source>
</evidence>
<feature type="transmembrane region" description="Helical" evidence="8">
    <location>
        <begin position="148"/>
        <end position="168"/>
    </location>
</feature>
<gene>
    <name evidence="10" type="ORF">UCREL1_9167</name>
</gene>
<evidence type="ECO:0000256" key="6">
    <source>
        <dbReference type="ARBA" id="ARBA00023288"/>
    </source>
</evidence>
<keyword evidence="11" id="KW-1185">Reference proteome</keyword>
<evidence type="ECO:0000259" key="9">
    <source>
        <dbReference type="Pfam" id="PF01529"/>
    </source>
</evidence>
<evidence type="ECO:0000313" key="11">
    <source>
        <dbReference type="Proteomes" id="UP000012174"/>
    </source>
</evidence>
<feature type="transmembrane region" description="Helical" evidence="8">
    <location>
        <begin position="114"/>
        <end position="136"/>
    </location>
</feature>
<dbReference type="Pfam" id="PF01529">
    <property type="entry name" value="DHHC"/>
    <property type="match status" value="1"/>
</dbReference>
<keyword evidence="6" id="KW-0449">Lipoprotein</keyword>
<keyword evidence="8" id="KW-0012">Acyltransferase</keyword>
<evidence type="ECO:0000256" key="4">
    <source>
        <dbReference type="ARBA" id="ARBA00023136"/>
    </source>
</evidence>
<evidence type="ECO:0000313" key="10">
    <source>
        <dbReference type="EMBL" id="EMR63876.1"/>
    </source>
</evidence>
<keyword evidence="5" id="KW-0564">Palmitate</keyword>
<dbReference type="EC" id="2.3.1.225" evidence="8"/>
<protein>
    <recommendedName>
        <fullName evidence="8">Palmitoyltransferase</fullName>
        <ecNumber evidence="8">2.3.1.225</ecNumber>
    </recommendedName>
</protein>
<proteinExistence type="inferred from homology"/>
<keyword evidence="3 8" id="KW-1133">Transmembrane helix</keyword>
<evidence type="ECO:0000256" key="3">
    <source>
        <dbReference type="ARBA" id="ARBA00022989"/>
    </source>
</evidence>
<comment type="domain">
    <text evidence="8">The DHHC domain is required for palmitoyltransferase activity.</text>
</comment>
<keyword evidence="2 8" id="KW-0812">Transmembrane</keyword>
<dbReference type="EMBL" id="KB707151">
    <property type="protein sequence ID" value="EMR63876.1"/>
    <property type="molecule type" value="Genomic_DNA"/>
</dbReference>
<evidence type="ECO:0000256" key="7">
    <source>
        <dbReference type="ARBA" id="ARBA00048048"/>
    </source>
</evidence>
<sequence length="261" mass="29957">MLETFLSLSWVWLILHTALSTYTLSYQWAWMSLIDFDEVEMSHDRPGQATLGYVIIVLSAILKCVSGRPRHCSICRKKCGDRVYHDTAFGRCRPLFDHYCSFILVSVYLRTMKLYLFMLFFLPLDVIFTIVSSAFATSQSSGKSAAMFFAPIITASFAIGFLAAVNALSQMYHLAWKNEVQNEYTNRNLEPITLVFKVGVRHRRAILWWKQCKFNPWDLGLKENLKQVFGSSISARTLCVSPFDISKAKYPSNSPFCIMYL</sequence>
<dbReference type="KEGG" id="ela:UCREL1_9167"/>
<keyword evidence="8" id="KW-0808">Transferase</keyword>
<reference evidence="11" key="1">
    <citation type="journal article" date="2013" name="Genome Announc.">
        <title>Draft genome sequence of the grapevine dieback fungus Eutypa lata UCR-EL1.</title>
        <authorList>
            <person name="Blanco-Ulate B."/>
            <person name="Rolshausen P.E."/>
            <person name="Cantu D."/>
        </authorList>
    </citation>
    <scope>NUCLEOTIDE SEQUENCE [LARGE SCALE GENOMIC DNA]</scope>
    <source>
        <strain evidence="11">UCR-EL1</strain>
    </source>
</reference>
<comment type="catalytic activity">
    <reaction evidence="7 8">
        <text>L-cysteinyl-[protein] + hexadecanoyl-CoA = S-hexadecanoyl-L-cysteinyl-[protein] + CoA</text>
        <dbReference type="Rhea" id="RHEA:36683"/>
        <dbReference type="Rhea" id="RHEA-COMP:10131"/>
        <dbReference type="Rhea" id="RHEA-COMP:11032"/>
        <dbReference type="ChEBI" id="CHEBI:29950"/>
        <dbReference type="ChEBI" id="CHEBI:57287"/>
        <dbReference type="ChEBI" id="CHEBI:57379"/>
        <dbReference type="ChEBI" id="CHEBI:74151"/>
        <dbReference type="EC" id="2.3.1.225"/>
    </reaction>
</comment>
<dbReference type="PROSITE" id="PS50216">
    <property type="entry name" value="DHHC"/>
    <property type="match status" value="1"/>
</dbReference>
<evidence type="ECO:0000256" key="5">
    <source>
        <dbReference type="ARBA" id="ARBA00023139"/>
    </source>
</evidence>
<evidence type="ECO:0000256" key="8">
    <source>
        <dbReference type="RuleBase" id="RU079119"/>
    </source>
</evidence>
<name>M7T227_EUTLA</name>
<evidence type="ECO:0000256" key="2">
    <source>
        <dbReference type="ARBA" id="ARBA00022692"/>
    </source>
</evidence>
<dbReference type="AlphaFoldDB" id="M7T227"/>
<dbReference type="HOGENOM" id="CLU_1065709_0_0_1"/>
<organism evidence="10 11">
    <name type="scientific">Eutypa lata (strain UCR-EL1)</name>
    <name type="common">Grapevine dieback disease fungus</name>
    <name type="synonym">Eutypa armeniacae</name>
    <dbReference type="NCBI Taxonomy" id="1287681"/>
    <lineage>
        <taxon>Eukaryota</taxon>
        <taxon>Fungi</taxon>
        <taxon>Dikarya</taxon>
        <taxon>Ascomycota</taxon>
        <taxon>Pezizomycotina</taxon>
        <taxon>Sordariomycetes</taxon>
        <taxon>Xylariomycetidae</taxon>
        <taxon>Xylariales</taxon>
        <taxon>Diatrypaceae</taxon>
        <taxon>Eutypa</taxon>
    </lineage>
</organism>
<dbReference type="GO" id="GO:0016020">
    <property type="term" value="C:membrane"/>
    <property type="evidence" value="ECO:0007669"/>
    <property type="project" value="UniProtKB-SubCell"/>
</dbReference>
<feature type="transmembrane region" description="Helical" evidence="8">
    <location>
        <begin position="49"/>
        <end position="66"/>
    </location>
</feature>
<dbReference type="eggNOG" id="ENOG502T7I5">
    <property type="taxonomic scope" value="Eukaryota"/>
</dbReference>
<dbReference type="Proteomes" id="UP000012174">
    <property type="component" value="Unassembled WGS sequence"/>
</dbReference>
<comment type="similarity">
    <text evidence="8">Belongs to the DHHC palmitoyltransferase family.</text>
</comment>
<dbReference type="InterPro" id="IPR001594">
    <property type="entry name" value="Palmitoyltrfase_DHHC"/>
</dbReference>
<dbReference type="GO" id="GO:0019706">
    <property type="term" value="F:protein-cysteine S-palmitoyltransferase activity"/>
    <property type="evidence" value="ECO:0007669"/>
    <property type="project" value="UniProtKB-EC"/>
</dbReference>
<keyword evidence="4 8" id="KW-0472">Membrane</keyword>
<accession>M7T227</accession>